<keyword evidence="2" id="KW-1185">Reference proteome</keyword>
<dbReference type="Proteomes" id="UP000886998">
    <property type="component" value="Unassembled WGS sequence"/>
</dbReference>
<protein>
    <submittedName>
        <fullName evidence="1">General transcription factor 3C polypeptide 1</fullName>
    </submittedName>
</protein>
<dbReference type="EMBL" id="BMAV01021829">
    <property type="protein sequence ID" value="GFY76299.1"/>
    <property type="molecule type" value="Genomic_DNA"/>
</dbReference>
<dbReference type="GO" id="GO:0042791">
    <property type="term" value="P:5S class rRNA transcription by RNA polymerase III"/>
    <property type="evidence" value="ECO:0007669"/>
    <property type="project" value="TreeGrafter"/>
</dbReference>
<evidence type="ECO:0000313" key="2">
    <source>
        <dbReference type="Proteomes" id="UP000886998"/>
    </source>
</evidence>
<organism evidence="1 2">
    <name type="scientific">Trichonephila inaurata madagascariensis</name>
    <dbReference type="NCBI Taxonomy" id="2747483"/>
    <lineage>
        <taxon>Eukaryota</taxon>
        <taxon>Metazoa</taxon>
        <taxon>Ecdysozoa</taxon>
        <taxon>Arthropoda</taxon>
        <taxon>Chelicerata</taxon>
        <taxon>Arachnida</taxon>
        <taxon>Araneae</taxon>
        <taxon>Araneomorphae</taxon>
        <taxon>Entelegynae</taxon>
        <taxon>Araneoidea</taxon>
        <taxon>Nephilidae</taxon>
        <taxon>Trichonephila</taxon>
        <taxon>Trichonephila inaurata</taxon>
    </lineage>
</organism>
<reference evidence="1" key="1">
    <citation type="submission" date="2020-08" db="EMBL/GenBank/DDBJ databases">
        <title>Multicomponent nature underlies the extraordinary mechanical properties of spider dragline silk.</title>
        <authorList>
            <person name="Kono N."/>
            <person name="Nakamura H."/>
            <person name="Mori M."/>
            <person name="Yoshida Y."/>
            <person name="Ohtoshi R."/>
            <person name="Malay A.D."/>
            <person name="Moran D.A.P."/>
            <person name="Tomita M."/>
            <person name="Numata K."/>
            <person name="Arakawa K."/>
        </authorList>
    </citation>
    <scope>NUCLEOTIDE SEQUENCE</scope>
</reference>
<dbReference type="InterPro" id="IPR044210">
    <property type="entry name" value="Tfc3-like"/>
</dbReference>
<sequence length="510" mass="57459">MYNFGMLTKFPKKNFNESQTLLDVLSSAGTEFYVELMGEVPSGYSTAVLSLIITKQLCLHVKLPPQAILLNTTISEEIKTNIVKRMIKTLEDEEFSDMTISSDDEDVIIKSAKVGEETEKKHSRRECTKLTKIEEMSSANLLAMNNSRVSVEQLFINASRLALFLLRHEYSISPFEKVCNAQDYVVFNTCQVYCHLTHNNNTDLPIIPPEIIKTRFSKRERKENESATKINSKLKEGTILEISKMLTYFLPPDAFLINQNYADQIEIMYQQYSPQACQEAMSILSLIYDSGVIGDWALITYKGSSSSCGNANRPTNNDDISKNPSISIVSKSEVDFECDPMQTCENNSISFEVQNVVISSSDETTAKVNSQAAHLPLKITKHSLSVAQKTEKSYFIPRTWRHLDGNLNKPVFFSLLSAVLSHIISVPGISSIQMCEKFSLIPPIQILELIEILEKISCVYKYFCKSKKASLFSSTKTVLVTTDPCPYDTDHLEPFPDALCKFALLRKGLK</sequence>
<dbReference type="GO" id="GO:0006384">
    <property type="term" value="P:transcription initiation at RNA polymerase III promoter"/>
    <property type="evidence" value="ECO:0007669"/>
    <property type="project" value="InterPro"/>
</dbReference>
<comment type="caution">
    <text evidence="1">The sequence shown here is derived from an EMBL/GenBank/DDBJ whole genome shotgun (WGS) entry which is preliminary data.</text>
</comment>
<dbReference type="GO" id="GO:0000127">
    <property type="term" value="C:transcription factor TFIIIC complex"/>
    <property type="evidence" value="ECO:0007669"/>
    <property type="project" value="InterPro"/>
</dbReference>
<proteinExistence type="predicted"/>
<dbReference type="PANTHER" id="PTHR15180">
    <property type="entry name" value="GENERAL TRANSCRIPTION FACTOR 3C POLYPEPTIDE 1"/>
    <property type="match status" value="1"/>
</dbReference>
<evidence type="ECO:0000313" key="1">
    <source>
        <dbReference type="EMBL" id="GFY76299.1"/>
    </source>
</evidence>
<accession>A0A8X6YR92</accession>
<dbReference type="PANTHER" id="PTHR15180:SF1">
    <property type="entry name" value="GENERAL TRANSCRIPTION FACTOR 3C POLYPEPTIDE 1"/>
    <property type="match status" value="1"/>
</dbReference>
<gene>
    <name evidence="1" type="primary">Gtf3c1_2</name>
    <name evidence="1" type="ORF">TNIN_376481</name>
</gene>
<name>A0A8X6YR92_9ARAC</name>
<dbReference type="OrthoDB" id="68020at2759"/>
<dbReference type="GO" id="GO:0003677">
    <property type="term" value="F:DNA binding"/>
    <property type="evidence" value="ECO:0007669"/>
    <property type="project" value="InterPro"/>
</dbReference>
<dbReference type="AlphaFoldDB" id="A0A8X6YR92"/>